<sequence>MEALVKDRIIGHRRNPYTPVTREGDKLASVLSKPGSSALAEAKQRQNSLCRGGLRCLCVVLILELVTIGQDTSARWWSADDSSYNRLLNNDRRANDAKIDRSICVGFHTYTLQI</sequence>
<evidence type="ECO:0000313" key="2">
    <source>
        <dbReference type="Proteomes" id="UP001623348"/>
    </source>
</evidence>
<gene>
    <name evidence="1" type="ORF">GRJ2_001436800</name>
</gene>
<evidence type="ECO:0000313" key="1">
    <source>
        <dbReference type="EMBL" id="GAB0189715.1"/>
    </source>
</evidence>
<organism evidence="1 2">
    <name type="scientific">Grus japonensis</name>
    <name type="common">Japanese crane</name>
    <name type="synonym">Red-crowned crane</name>
    <dbReference type="NCBI Taxonomy" id="30415"/>
    <lineage>
        <taxon>Eukaryota</taxon>
        <taxon>Metazoa</taxon>
        <taxon>Chordata</taxon>
        <taxon>Craniata</taxon>
        <taxon>Vertebrata</taxon>
        <taxon>Euteleostomi</taxon>
        <taxon>Archelosauria</taxon>
        <taxon>Archosauria</taxon>
        <taxon>Dinosauria</taxon>
        <taxon>Saurischia</taxon>
        <taxon>Theropoda</taxon>
        <taxon>Coelurosauria</taxon>
        <taxon>Aves</taxon>
        <taxon>Neognathae</taxon>
        <taxon>Neoaves</taxon>
        <taxon>Gruiformes</taxon>
        <taxon>Gruidae</taxon>
        <taxon>Grus</taxon>
    </lineage>
</organism>
<dbReference type="AlphaFoldDB" id="A0ABC9WW89"/>
<comment type="caution">
    <text evidence="1">The sequence shown here is derived from an EMBL/GenBank/DDBJ whole genome shotgun (WGS) entry which is preliminary data.</text>
</comment>
<dbReference type="EMBL" id="BAAFJT010000005">
    <property type="protein sequence ID" value="GAB0189715.1"/>
    <property type="molecule type" value="Genomic_DNA"/>
</dbReference>
<accession>A0ABC9WW89</accession>
<reference evidence="1 2" key="1">
    <citation type="submission" date="2024-06" db="EMBL/GenBank/DDBJ databases">
        <title>The draft genome of Grus japonensis, version 3.</title>
        <authorList>
            <person name="Nabeshima K."/>
            <person name="Suzuki S."/>
            <person name="Onuma M."/>
        </authorList>
    </citation>
    <scope>NUCLEOTIDE SEQUENCE [LARGE SCALE GENOMIC DNA]</scope>
    <source>
        <strain evidence="1 2">451A</strain>
    </source>
</reference>
<keyword evidence="2" id="KW-1185">Reference proteome</keyword>
<dbReference type="Proteomes" id="UP001623348">
    <property type="component" value="Unassembled WGS sequence"/>
</dbReference>
<name>A0ABC9WW89_GRUJA</name>
<proteinExistence type="predicted"/>
<protein>
    <submittedName>
        <fullName evidence="1">MLV-related proviral Env polyprotein-like</fullName>
    </submittedName>
</protein>